<name>L9Y6Z9_9EURY</name>
<feature type="compositionally biased region" description="Basic and acidic residues" evidence="1">
    <location>
        <begin position="91"/>
        <end position="123"/>
    </location>
</feature>
<organism evidence="2 3">
    <name type="scientific">Natrinema versiforme JCM 10478</name>
    <dbReference type="NCBI Taxonomy" id="1227496"/>
    <lineage>
        <taxon>Archaea</taxon>
        <taxon>Methanobacteriati</taxon>
        <taxon>Methanobacteriota</taxon>
        <taxon>Stenosarchaea group</taxon>
        <taxon>Halobacteria</taxon>
        <taxon>Halobacteriales</taxon>
        <taxon>Natrialbaceae</taxon>
        <taxon>Natrinema</taxon>
    </lineage>
</organism>
<dbReference type="STRING" id="1227496.C489_06318"/>
<evidence type="ECO:0000256" key="1">
    <source>
        <dbReference type="SAM" id="MobiDB-lite"/>
    </source>
</evidence>
<dbReference type="Proteomes" id="UP000011632">
    <property type="component" value="Unassembled WGS sequence"/>
</dbReference>
<comment type="caution">
    <text evidence="2">The sequence shown here is derived from an EMBL/GenBank/DDBJ whole genome shotgun (WGS) entry which is preliminary data.</text>
</comment>
<dbReference type="OrthoDB" id="195563at2157"/>
<dbReference type="SUPFAM" id="SSF46785">
    <property type="entry name" value="Winged helix' DNA-binding domain"/>
    <property type="match status" value="1"/>
</dbReference>
<dbReference type="AlphaFoldDB" id="L9Y6Z9"/>
<dbReference type="InterPro" id="IPR036390">
    <property type="entry name" value="WH_DNA-bd_sf"/>
</dbReference>
<keyword evidence="3" id="KW-1185">Reference proteome</keyword>
<proteinExistence type="predicted"/>
<accession>L9Y6Z9</accession>
<dbReference type="InterPro" id="IPR036388">
    <property type="entry name" value="WH-like_DNA-bd_sf"/>
</dbReference>
<dbReference type="EMBL" id="AOID01000021">
    <property type="protein sequence ID" value="ELY68693.1"/>
    <property type="molecule type" value="Genomic_DNA"/>
</dbReference>
<evidence type="ECO:0000313" key="3">
    <source>
        <dbReference type="Proteomes" id="UP000011632"/>
    </source>
</evidence>
<sequence>MPIDIDTFERETEFESKRTHAERVLSFLLSNDEQAFKRREIADSTGIDPNAVSAVLSRLKERNLVRHKPPYWAAGDPQRIRSATDLSRSLESLDERLGSEDMDAWRDAGADARHPSQREADES</sequence>
<protein>
    <submittedName>
        <fullName evidence="2">Sugar-specific transcriptional regulator TrmB</fullName>
    </submittedName>
</protein>
<evidence type="ECO:0000313" key="2">
    <source>
        <dbReference type="EMBL" id="ELY68693.1"/>
    </source>
</evidence>
<dbReference type="PATRIC" id="fig|1227496.3.peg.1275"/>
<reference evidence="2 3" key="1">
    <citation type="journal article" date="2014" name="PLoS Genet.">
        <title>Phylogenetically driven sequencing of extremely halophilic archaea reveals strategies for static and dynamic osmo-response.</title>
        <authorList>
            <person name="Becker E.A."/>
            <person name="Seitzer P.M."/>
            <person name="Tritt A."/>
            <person name="Larsen D."/>
            <person name="Krusor M."/>
            <person name="Yao A.I."/>
            <person name="Wu D."/>
            <person name="Madern D."/>
            <person name="Eisen J.A."/>
            <person name="Darling A.E."/>
            <person name="Facciotti M.T."/>
        </authorList>
    </citation>
    <scope>NUCLEOTIDE SEQUENCE [LARGE SCALE GENOMIC DNA]</scope>
    <source>
        <strain evidence="2 3">JCM 10478</strain>
    </source>
</reference>
<gene>
    <name evidence="2" type="ORF">C489_06318</name>
</gene>
<feature type="region of interest" description="Disordered" evidence="1">
    <location>
        <begin position="83"/>
        <end position="123"/>
    </location>
</feature>
<dbReference type="Gene3D" id="1.10.10.10">
    <property type="entry name" value="Winged helix-like DNA-binding domain superfamily/Winged helix DNA-binding domain"/>
    <property type="match status" value="1"/>
</dbReference>
<dbReference type="RefSeq" id="WP_006430319.1">
    <property type="nucleotide sequence ID" value="NZ_AOID01000021.1"/>
</dbReference>